<dbReference type="Proteomes" id="UP001347796">
    <property type="component" value="Unassembled WGS sequence"/>
</dbReference>
<keyword evidence="6 11" id="KW-0223">Dioxygenase</keyword>
<feature type="compositionally biased region" description="Low complexity" evidence="12">
    <location>
        <begin position="249"/>
        <end position="262"/>
    </location>
</feature>
<evidence type="ECO:0000313" key="14">
    <source>
        <dbReference type="EMBL" id="KAK6169013.1"/>
    </source>
</evidence>
<dbReference type="GO" id="GO:0008270">
    <property type="term" value="F:zinc ion binding"/>
    <property type="evidence" value="ECO:0007669"/>
    <property type="project" value="UniProtKB-UniRule"/>
</dbReference>
<keyword evidence="4 11" id="KW-0479">Metal-binding</keyword>
<comment type="caution">
    <text evidence="14">The sequence shown here is derived from an EMBL/GenBank/DDBJ whole genome shotgun (WGS) entry which is preliminary data.</text>
</comment>
<proteinExistence type="inferred from homology"/>
<comment type="cofactor">
    <cofactor evidence="11">
        <name>Fe(2+)</name>
        <dbReference type="ChEBI" id="CHEBI:29033"/>
    </cofactor>
    <text evidence="11">Binds 1 Fe(2+) ion per subunit.</text>
</comment>
<feature type="compositionally biased region" description="Basic and acidic residues" evidence="12">
    <location>
        <begin position="1336"/>
        <end position="1348"/>
    </location>
</feature>
<feature type="compositionally biased region" description="Low complexity" evidence="12">
    <location>
        <begin position="694"/>
        <end position="730"/>
    </location>
</feature>
<dbReference type="GO" id="GO:0040029">
    <property type="term" value="P:epigenetic regulation of gene expression"/>
    <property type="evidence" value="ECO:0007669"/>
    <property type="project" value="InterPro"/>
</dbReference>
<feature type="region of interest" description="Disordered" evidence="12">
    <location>
        <begin position="248"/>
        <end position="432"/>
    </location>
</feature>
<sequence>MDLDGAKQDTGWRSGSEASQWQQFLPYGQPPAYGYSSLPGQLSAAGEPVVADLLTNRAAVSQLFQPGKFHGSHKDGFHSSMPRSLPLSHGSNSSEGMRYQHNINTIIPRSGQYPGQSHLPHGLSNDLARSVSLTQIDTKTTSIHSWKDIPGMKSSSSLENLNYGGSLATHQMYGPNVTSTSSPNHTRSSTEHKQFPQNMMDTSAINLLHSSSSYQPFSDIPQHKLFNYNTNGALMNGAMDAFNKNRAMSSESINSNPSSRGSLHSLVDNSIDDTENRPTVSHRDIGLNNFSPSGTSDSISQPLTAANVSKSSSRPASRSWSPWDNMIRSTNNSPATVQSTSSSSQPPSPIINYSPVQSPFSSSTSSIGLASSLGSAVPGSPVLPPSSEEIQKLKQQQSKDPFNFQNEINEFKPPDSLPKPSKPAKKKSIGKLKECRRKRGVLPFPDVSLDEINPELARMIRESKAKEDSKPKKQTHSSGDKKVKSLSAPLPNPPTLSSSPIDKISPFLNQQIKSVMKPTSPYEFTDDQDTFSPGVLQDTFNASINVNSKMYSMSEMLSMTNSRSDAVDTKNEAQNGELKVKKKKRKKTVEKMLSSSNILENSYPVFPNSNTNSNDINLTHSPFQGNFKNSASTVDQNKMNIGIQPQHLSTNLNSDLFLSKNLPVTSSNKVHNVITDPLSSGSCNLERPIVTPYYSSQIPQQSDQSSIRTGESELSTPSSLSNSGTLSGISQEKNKHSQATNLNVNQNDVLCCTDCKSHGAISPNCQNRVHHHYGDIRSTISHSNENINNSHFSSSQNVQQFMAANLHVENGPSINNSAITHLKDERKILNVLKKDCFESTIKDNVNFPKFSSPIIKSENCEMDLEQYLSSCKEPTTEGALLNNLEASINSLFTKTFVHENQGKTSQHVPESSGQLKRSSSWHDIHDMSMNKNVNNKVGKKNPLIDPNIIRPTGVTKQPKVKKPKLHGANGLTKPPLVPPGPFATPEEERLDRLKNNRPEIPNCNCLPNEMINEVEEGPYYTQLGSGKSIQSVREQLEKQTGVSGTALRIEKIVYTGKEGKSSQGCPIAKWIIRRSGPEEKYLCVVKHRKQHFCDATFIVVVLVAWEGVPSDTANDLYSHLVGSLTKNGFETDRRCGTNEKKTCACQGVDLVRKGASFSFGCSWSMYFNGCKFARSREVRKFKLKDTSKEEELDAKLQSLASVVGPLYETVAPKAHGNQCEFKDGKECRLGENELKPFSGVTACVDFCAHAHKDLHNMNNGSTVVVTLTKHRGFNKPDDEQLHVLPLYTLDPTDENGSYDNQMEKVRSGALEVLHNFPHEVRMRAHPLTPKKKGRNAKKDQSPSSKKDANNALGKMKGNIPVYNPNGKLSKNNHYKLGKIPNSDKNCSYPAPTKSENKDNLTFDNLMSLSDMPGFTEMYDSFWSFFYKNGSFPPANFLDKWGATLPSSNIANIKGDVNSPSNTIIQKPSSDMYPGSNHPKSNAERQQPLNFDNQMRNLPPNFQKASNMEKQDPHNTARPYPYQGKDANSAQLNQNDSLELKNLQSNLPGQIQGSYNQSNKTQHDLNSFHKNKFQEQQQNDGKMMSVDNMFKVPMAPDNINFQQTNHNIGGNINNPFRSPDSHHQQKTDYMQRPPQHPINSLAKTKRNGPTPPASPNFSGYSPFDNKFNNNMITPHTPSHVNDSDNILQRATNIHRQQSVDMHQQKSANTHQQQQMANIHTPHRTSAIYPSDIHNQQATNQNFQQTSNIYPQHSADMYHQQSVNTHLQQSSNIPQQLPVNVQQQPVIQHHPQEAANVHHQQRAIHHQPLLANIQQQQPANIHQQQTSIQTQQIDKSQQQQAIHKQLQSEISHSVKNQQQSTNNHTQPATDIHQQHRSDYVYQQQASQNHLRQLDIDNKKIFHNNGQKTFIKQEALHNNHPQMGINNKQQEHPNVHRNQDSSGSFQAGFLDKNHQSDNQRLSGDWPAAKRQCLSNNQTNIDDSMYSNLTSRPNDLVHNQNPLSCGANFTNNIQNCVSGANNVVPQIRNYPVDLQKMPLNQGDQLSDHRNNSGINNNQILPQQQITPGQHNFHPGSNSQYIDSSKQSFESPLHMPYDATRSYPNHPMFSVTHPENRANTSLPDFNSLVPCEQNNSHRTLHSQEQHQISMQNPSQVLHQDNHSMNRNNQQNNQHHSPSMLNLEDGKFTGCMPNAEKKNPDEPEEILDPTVVHRQMEYNEESFHDPDVGGVAIALSHGAVLFEVAKRELHATTALKNPNRYHPTRISLVFYQHKNLNYSNHGFLEYEMKCEKLRLQKLEKRKESMENGDIIPEEIKIKKKSKKGGDEEEIDFATTSAAQYKYMWEAPVSHSEALTTDSIITRWIDPQPMVTGPYQRWVLPSC</sequence>
<dbReference type="InterPro" id="IPR040175">
    <property type="entry name" value="TET1/2/3"/>
</dbReference>
<comment type="catalytic activity">
    <reaction evidence="11">
        <text>a 5-methyl-2'-deoxycytidine in DNA + 2-oxoglutarate + O2 = a 5-hydroxymethyl-2'-deoxycytidine in DNA + succinate + CO2</text>
        <dbReference type="Rhea" id="RHEA:52636"/>
        <dbReference type="Rhea" id="RHEA-COMP:11370"/>
        <dbReference type="Rhea" id="RHEA-COMP:13315"/>
        <dbReference type="ChEBI" id="CHEBI:15379"/>
        <dbReference type="ChEBI" id="CHEBI:16526"/>
        <dbReference type="ChEBI" id="CHEBI:16810"/>
        <dbReference type="ChEBI" id="CHEBI:30031"/>
        <dbReference type="ChEBI" id="CHEBI:85454"/>
        <dbReference type="ChEBI" id="CHEBI:136731"/>
        <dbReference type="EC" id="1.14.11.80"/>
    </reaction>
</comment>
<feature type="compositionally biased region" description="Basic and acidic residues" evidence="12">
    <location>
        <begin position="462"/>
        <end position="471"/>
    </location>
</feature>
<evidence type="ECO:0000256" key="3">
    <source>
        <dbReference type="ARBA" id="ARBA00022454"/>
    </source>
</evidence>
<evidence type="ECO:0000256" key="4">
    <source>
        <dbReference type="ARBA" id="ARBA00022723"/>
    </source>
</evidence>
<feature type="compositionally biased region" description="Low complexity" evidence="12">
    <location>
        <begin position="2050"/>
        <end position="2061"/>
    </location>
</feature>
<feature type="region of interest" description="Disordered" evidence="12">
    <location>
        <begin position="694"/>
        <end position="734"/>
    </location>
</feature>
<dbReference type="PANTHER" id="PTHR23358">
    <property type="entry name" value="METHYLCYTOSINE DIOXYGENASE TET"/>
    <property type="match status" value="1"/>
</dbReference>
<keyword evidence="8 11" id="KW-0408">Iron</keyword>
<feature type="compositionally biased region" description="Low complexity" evidence="12">
    <location>
        <begin position="1814"/>
        <end position="1838"/>
    </location>
</feature>
<feature type="compositionally biased region" description="Low complexity" evidence="12">
    <location>
        <begin position="332"/>
        <end position="376"/>
    </location>
</feature>
<dbReference type="GO" id="GO:0045944">
    <property type="term" value="P:positive regulation of transcription by RNA polymerase II"/>
    <property type="evidence" value="ECO:0007669"/>
    <property type="project" value="TreeGrafter"/>
</dbReference>
<feature type="region of interest" description="Disordered" evidence="12">
    <location>
        <begin position="1321"/>
        <end position="1373"/>
    </location>
</feature>
<feature type="compositionally biased region" description="Polar residues" evidence="12">
    <location>
        <begin position="393"/>
        <end position="408"/>
    </location>
</feature>
<dbReference type="GO" id="GO:0005694">
    <property type="term" value="C:chromosome"/>
    <property type="evidence" value="ECO:0007669"/>
    <property type="project" value="UniProtKB-SubCell"/>
</dbReference>
<feature type="compositionally biased region" description="Polar residues" evidence="12">
    <location>
        <begin position="1477"/>
        <end position="1495"/>
    </location>
</feature>
<evidence type="ECO:0000256" key="5">
    <source>
        <dbReference type="ARBA" id="ARBA00022833"/>
    </source>
</evidence>
<comment type="cofactor">
    <cofactor evidence="11">
        <name>Zn(2+)</name>
        <dbReference type="ChEBI" id="CHEBI:29105"/>
    </cofactor>
    <text evidence="11">The zinc ions have a structural role.</text>
</comment>
<dbReference type="SMART" id="SM01333">
    <property type="entry name" value="Tet_JBP"/>
    <property type="match status" value="1"/>
</dbReference>
<comment type="function">
    <text evidence="11">Dioxygenase that catalyzes the conversion of the modified genomic base 5-methylcytosine (5mC) into 5-hydroxymethylcytosine (5hmC) and plays a key role in epigenetic chromatin reprogramming during embryonic development.</text>
</comment>
<feature type="compositionally biased region" description="Basic and acidic residues" evidence="12">
    <location>
        <begin position="1926"/>
        <end position="1936"/>
    </location>
</feature>
<feature type="region of interest" description="Disordered" evidence="12">
    <location>
        <begin position="2034"/>
        <end position="2091"/>
    </location>
</feature>
<feature type="region of interest" description="Disordered" evidence="12">
    <location>
        <begin position="462"/>
        <end position="502"/>
    </location>
</feature>
<dbReference type="EC" id="1.14.11.80" evidence="11"/>
<keyword evidence="7 11" id="KW-0560">Oxidoreductase</keyword>
<dbReference type="CDD" id="cd18892">
    <property type="entry name" value="TET"/>
    <property type="match status" value="1"/>
</dbReference>
<dbReference type="InterPro" id="IPR046942">
    <property type="entry name" value="TET_oxygenase"/>
</dbReference>
<evidence type="ECO:0000256" key="8">
    <source>
        <dbReference type="ARBA" id="ARBA00023004"/>
    </source>
</evidence>
<dbReference type="GO" id="GO:0141166">
    <property type="term" value="P:chromosomal 5-methylcytosine DNA demethylation pathway"/>
    <property type="evidence" value="ECO:0007669"/>
    <property type="project" value="UniProtKB-UniRule"/>
</dbReference>
<evidence type="ECO:0000256" key="2">
    <source>
        <dbReference type="ARBA" id="ARBA00007502"/>
    </source>
</evidence>
<feature type="compositionally biased region" description="Low complexity" evidence="12">
    <location>
        <begin position="309"/>
        <end position="323"/>
    </location>
</feature>
<feature type="region of interest" description="Disordered" evidence="12">
    <location>
        <begin position="71"/>
        <end position="96"/>
    </location>
</feature>
<evidence type="ECO:0000256" key="7">
    <source>
        <dbReference type="ARBA" id="ARBA00023002"/>
    </source>
</evidence>
<dbReference type="PANTHER" id="PTHR23358:SF6">
    <property type="entry name" value="METHYLCYTOSINE DIOXYGENASE TET"/>
    <property type="match status" value="1"/>
</dbReference>
<evidence type="ECO:0000259" key="13">
    <source>
        <dbReference type="SMART" id="SM01333"/>
    </source>
</evidence>
<feature type="region of interest" description="Disordered" evidence="12">
    <location>
        <begin position="1612"/>
        <end position="1665"/>
    </location>
</feature>
<dbReference type="InterPro" id="IPR024779">
    <property type="entry name" value="2OGFeDO_JBP1/TET_oxygenase_dom"/>
</dbReference>
<keyword evidence="3" id="KW-0158">Chromosome</keyword>
<evidence type="ECO:0000256" key="10">
    <source>
        <dbReference type="ARBA" id="ARBA00049431"/>
    </source>
</evidence>
<feature type="compositionally biased region" description="Polar residues" evidence="12">
    <location>
        <begin position="2062"/>
        <end position="2085"/>
    </location>
</feature>
<evidence type="ECO:0000256" key="9">
    <source>
        <dbReference type="ARBA" id="ARBA00047840"/>
    </source>
</evidence>
<evidence type="ECO:0000313" key="15">
    <source>
        <dbReference type="Proteomes" id="UP001347796"/>
    </source>
</evidence>
<evidence type="ECO:0000256" key="11">
    <source>
        <dbReference type="RuleBase" id="RU367064"/>
    </source>
</evidence>
<feature type="compositionally biased region" description="Polar residues" evidence="12">
    <location>
        <begin position="1457"/>
        <end position="1468"/>
    </location>
</feature>
<feature type="region of interest" description="Disordered" evidence="12">
    <location>
        <begin position="1453"/>
        <end position="1528"/>
    </location>
</feature>
<feature type="compositionally biased region" description="Polar residues" evidence="12">
    <location>
        <begin position="288"/>
        <end position="308"/>
    </location>
</feature>
<keyword evidence="15" id="KW-1185">Reference proteome</keyword>
<dbReference type="Pfam" id="PF12851">
    <property type="entry name" value="Tet_JBP"/>
    <property type="match status" value="1"/>
</dbReference>
<reference evidence="14 15" key="1">
    <citation type="submission" date="2024-01" db="EMBL/GenBank/DDBJ databases">
        <title>The genome of the rayed Mediterranean limpet Patella caerulea (Linnaeus, 1758).</title>
        <authorList>
            <person name="Anh-Thu Weber A."/>
            <person name="Halstead-Nussloch G."/>
        </authorList>
    </citation>
    <scope>NUCLEOTIDE SEQUENCE [LARGE SCALE GENOMIC DNA]</scope>
    <source>
        <strain evidence="14">AATW-2023a</strain>
        <tissue evidence="14">Whole specimen</tissue>
    </source>
</reference>
<comment type="subcellular location">
    <subcellularLocation>
        <location evidence="1">Chromosome</location>
    </subcellularLocation>
</comment>
<feature type="compositionally biased region" description="Basic residues" evidence="12">
    <location>
        <begin position="422"/>
        <end position="432"/>
    </location>
</feature>
<evidence type="ECO:0000256" key="1">
    <source>
        <dbReference type="ARBA" id="ARBA00004286"/>
    </source>
</evidence>
<name>A0AAN8G6T5_PATCE</name>
<evidence type="ECO:0000256" key="12">
    <source>
        <dbReference type="SAM" id="MobiDB-lite"/>
    </source>
</evidence>
<feature type="region of interest" description="Disordered" evidence="12">
    <location>
        <begin position="931"/>
        <end position="982"/>
    </location>
</feature>
<comment type="similarity">
    <text evidence="2 11">Belongs to the TET family.</text>
</comment>
<organism evidence="14 15">
    <name type="scientific">Patella caerulea</name>
    <name type="common">Rayed Mediterranean limpet</name>
    <dbReference type="NCBI Taxonomy" id="87958"/>
    <lineage>
        <taxon>Eukaryota</taxon>
        <taxon>Metazoa</taxon>
        <taxon>Spiralia</taxon>
        <taxon>Lophotrochozoa</taxon>
        <taxon>Mollusca</taxon>
        <taxon>Gastropoda</taxon>
        <taxon>Patellogastropoda</taxon>
        <taxon>Patelloidea</taxon>
        <taxon>Patellidae</taxon>
        <taxon>Patella</taxon>
    </lineage>
</organism>
<protein>
    <recommendedName>
        <fullName evidence="11">Methylcytosine dioxygenase TET</fullName>
        <ecNumber evidence="11">1.14.11.80</ecNumber>
    </recommendedName>
</protein>
<dbReference type="GO" id="GO:0070579">
    <property type="term" value="F:DNA 5-methylcytosine dioxygenase activity"/>
    <property type="evidence" value="ECO:0007669"/>
    <property type="project" value="UniProtKB-UniRule"/>
</dbReference>
<comment type="catalytic activity">
    <reaction evidence="9 11">
        <text>a 5-formyl-2'-deoxycytidine in DNA + 2-oxoglutarate + O2 = a 5-carboxyl-2'-deoxycytidine in DNA + succinate + CO2 + H(+)</text>
        <dbReference type="Rhea" id="RHEA:53832"/>
        <dbReference type="Rhea" id="RHEA-COMP:13656"/>
        <dbReference type="Rhea" id="RHEA-COMP:13657"/>
        <dbReference type="ChEBI" id="CHEBI:15378"/>
        <dbReference type="ChEBI" id="CHEBI:15379"/>
        <dbReference type="ChEBI" id="CHEBI:16526"/>
        <dbReference type="ChEBI" id="CHEBI:16810"/>
        <dbReference type="ChEBI" id="CHEBI:30031"/>
        <dbReference type="ChEBI" id="CHEBI:137731"/>
        <dbReference type="ChEBI" id="CHEBI:137732"/>
        <dbReference type="EC" id="1.14.11.80"/>
    </reaction>
</comment>
<gene>
    <name evidence="14" type="ORF">SNE40_020144</name>
</gene>
<feature type="region of interest" description="Disordered" evidence="12">
    <location>
        <begin position="1814"/>
        <end position="1872"/>
    </location>
</feature>
<feature type="compositionally biased region" description="Polar residues" evidence="12">
    <location>
        <begin position="1839"/>
        <end position="1866"/>
    </location>
</feature>
<dbReference type="GO" id="GO:0005634">
    <property type="term" value="C:nucleus"/>
    <property type="evidence" value="ECO:0007669"/>
    <property type="project" value="UniProtKB-UniRule"/>
</dbReference>
<evidence type="ECO:0000256" key="6">
    <source>
        <dbReference type="ARBA" id="ARBA00022964"/>
    </source>
</evidence>
<keyword evidence="5 11" id="KW-0862">Zinc</keyword>
<feature type="compositionally biased region" description="Low complexity" evidence="12">
    <location>
        <begin position="485"/>
        <end position="500"/>
    </location>
</feature>
<comment type="catalytic activity">
    <reaction evidence="10 11">
        <text>a 5-hydroxymethyl-2'-deoxycytidine in DNA + 2-oxoglutarate + O2 = a 5-formyl-2'-deoxycytidine in DNA + succinate + CO2 + H2O</text>
        <dbReference type="Rhea" id="RHEA:53828"/>
        <dbReference type="Rhea" id="RHEA-COMP:13315"/>
        <dbReference type="Rhea" id="RHEA-COMP:13656"/>
        <dbReference type="ChEBI" id="CHEBI:15377"/>
        <dbReference type="ChEBI" id="CHEBI:15379"/>
        <dbReference type="ChEBI" id="CHEBI:16526"/>
        <dbReference type="ChEBI" id="CHEBI:16810"/>
        <dbReference type="ChEBI" id="CHEBI:30031"/>
        <dbReference type="ChEBI" id="CHEBI:136731"/>
        <dbReference type="ChEBI" id="CHEBI:137731"/>
        <dbReference type="EC" id="1.14.11.80"/>
    </reaction>
</comment>
<dbReference type="EMBL" id="JAZGQO010000015">
    <property type="protein sequence ID" value="KAK6169013.1"/>
    <property type="molecule type" value="Genomic_DNA"/>
</dbReference>
<accession>A0AAN8G6T5</accession>
<feature type="region of interest" description="Disordered" evidence="12">
    <location>
        <begin position="1919"/>
        <end position="1959"/>
    </location>
</feature>
<feature type="domain" description="Methylcytosine dioxygenase TET1-3 oxygenase" evidence="13">
    <location>
        <begin position="1162"/>
        <end position="2268"/>
    </location>
</feature>